<dbReference type="Gene3D" id="1.10.540.10">
    <property type="entry name" value="Acyl-CoA dehydrogenase/oxidase, N-terminal domain"/>
    <property type="match status" value="1"/>
</dbReference>
<dbReference type="PANTHER" id="PTHR42803:SF1">
    <property type="entry name" value="BROAD-SPECIFICITY LINEAR ACYL-COA DEHYDROGENASE FADE5"/>
    <property type="match status" value="1"/>
</dbReference>
<reference evidence="15 16" key="1">
    <citation type="submission" date="2019-12" db="EMBL/GenBank/DDBJ databases">
        <title>Genome sequencing and assembly of endphytes of Porphyra tenera.</title>
        <authorList>
            <person name="Park J.M."/>
            <person name="Shin R."/>
            <person name="Jo S.H."/>
        </authorList>
    </citation>
    <scope>NUCLEOTIDE SEQUENCE [LARGE SCALE GENOMIC DNA]</scope>
    <source>
        <strain evidence="15 16">GPM4</strain>
    </source>
</reference>
<dbReference type="InterPro" id="IPR046373">
    <property type="entry name" value="Acyl-CoA_Oxase/DH_mid-dom_sf"/>
</dbReference>
<comment type="cofactor">
    <cofactor evidence="1 10">
        <name>FAD</name>
        <dbReference type="ChEBI" id="CHEBI:57692"/>
    </cofactor>
</comment>
<dbReference type="InterPro" id="IPR025878">
    <property type="entry name" value="Acyl-CoA_dh-like_C_dom"/>
</dbReference>
<dbReference type="PANTHER" id="PTHR42803">
    <property type="entry name" value="ACYL-COA DEHYDROGENASE"/>
    <property type="match status" value="1"/>
</dbReference>
<evidence type="ECO:0000259" key="11">
    <source>
        <dbReference type="Pfam" id="PF00441"/>
    </source>
</evidence>
<evidence type="ECO:0000259" key="13">
    <source>
        <dbReference type="Pfam" id="PF02771"/>
    </source>
</evidence>
<evidence type="ECO:0000256" key="8">
    <source>
        <dbReference type="ARBA" id="ARBA00066694"/>
    </source>
</evidence>
<evidence type="ECO:0000259" key="14">
    <source>
        <dbReference type="Pfam" id="PF12806"/>
    </source>
</evidence>
<dbReference type="InterPro" id="IPR052166">
    <property type="entry name" value="Diverse_Acyl-CoA_DH"/>
</dbReference>
<dbReference type="SUPFAM" id="SSF47203">
    <property type="entry name" value="Acyl-CoA dehydrogenase C-terminal domain-like"/>
    <property type="match status" value="1"/>
</dbReference>
<comment type="function">
    <text evidence="7">Involved in the assimilation of dimethylsulphoniopropionate (DMSP), an important compound in the fixation of carbon in marine phytoplankton, by mediating the conversion of 3-(methylthio)propanoyl-CoA (MMPA-CoA) to 3-(methylthio)acryloyl-CoA (MTA-CoA).</text>
</comment>
<dbReference type="GO" id="GO:0016627">
    <property type="term" value="F:oxidoreductase activity, acting on the CH-CH group of donors"/>
    <property type="evidence" value="ECO:0007669"/>
    <property type="project" value="InterPro"/>
</dbReference>
<evidence type="ECO:0000256" key="4">
    <source>
        <dbReference type="ARBA" id="ARBA00022827"/>
    </source>
</evidence>
<organism evidence="15 16">
    <name type="scientific">Paraglaciecola mesophila</name>
    <dbReference type="NCBI Taxonomy" id="197222"/>
    <lineage>
        <taxon>Bacteria</taxon>
        <taxon>Pseudomonadati</taxon>
        <taxon>Pseudomonadota</taxon>
        <taxon>Gammaproteobacteria</taxon>
        <taxon>Alteromonadales</taxon>
        <taxon>Alteromonadaceae</taxon>
        <taxon>Paraglaciecola</taxon>
    </lineage>
</organism>
<evidence type="ECO:0000256" key="1">
    <source>
        <dbReference type="ARBA" id="ARBA00001974"/>
    </source>
</evidence>
<feature type="domain" description="Acyl-CoA dehydrogenase/oxidase N-terminal" evidence="13">
    <location>
        <begin position="84"/>
        <end position="161"/>
    </location>
</feature>
<dbReference type="InterPro" id="IPR009100">
    <property type="entry name" value="AcylCoA_DH/oxidase_NM_dom_sf"/>
</dbReference>
<keyword evidence="5 10" id="KW-0560">Oxidoreductase</keyword>
<evidence type="ECO:0000313" key="15">
    <source>
        <dbReference type="EMBL" id="QHJ11693.1"/>
    </source>
</evidence>
<dbReference type="OrthoDB" id="9807883at2"/>
<dbReference type="InterPro" id="IPR036250">
    <property type="entry name" value="AcylCo_DH-like_C"/>
</dbReference>
<dbReference type="FunFam" id="2.40.110.10:FF:000031">
    <property type="entry name" value="Acyl-CoA dehydrogenase, putative"/>
    <property type="match status" value="1"/>
</dbReference>
<keyword evidence="3 10" id="KW-0285">Flavoprotein</keyword>
<comment type="catalytic activity">
    <reaction evidence="6">
        <text>3-(methylsulfanyl)propanoyl-CoA + oxidized [electron-transfer flavoprotein] + H(+) = 3-(methylsulfanyl)acryloyl-CoA + reduced [electron-transfer flavoprotein]</text>
        <dbReference type="Rhea" id="RHEA:52612"/>
        <dbReference type="Rhea" id="RHEA-COMP:10685"/>
        <dbReference type="Rhea" id="RHEA-COMP:10686"/>
        <dbReference type="ChEBI" id="CHEBI:15378"/>
        <dbReference type="ChEBI" id="CHEBI:57692"/>
        <dbReference type="ChEBI" id="CHEBI:58307"/>
        <dbReference type="ChEBI" id="CHEBI:82815"/>
        <dbReference type="ChEBI" id="CHEBI:84994"/>
        <dbReference type="EC" id="1.3.99.41"/>
    </reaction>
    <physiologicalReaction direction="left-to-right" evidence="6">
        <dbReference type="Rhea" id="RHEA:52613"/>
    </physiologicalReaction>
</comment>
<evidence type="ECO:0000256" key="2">
    <source>
        <dbReference type="ARBA" id="ARBA00009347"/>
    </source>
</evidence>
<feature type="domain" description="Acyl-CoA oxidase/dehydrogenase middle" evidence="12">
    <location>
        <begin position="166"/>
        <end position="273"/>
    </location>
</feature>
<dbReference type="EMBL" id="CP047656">
    <property type="protein sequence ID" value="QHJ11693.1"/>
    <property type="molecule type" value="Genomic_DNA"/>
</dbReference>
<protein>
    <recommendedName>
        <fullName evidence="9">3-methylmercaptopropionyl-CoA dehydrogenase</fullName>
        <ecNumber evidence="8">1.3.99.41</ecNumber>
    </recommendedName>
</protein>
<evidence type="ECO:0000313" key="16">
    <source>
        <dbReference type="Proteomes" id="UP000464524"/>
    </source>
</evidence>
<dbReference type="Gene3D" id="2.40.110.10">
    <property type="entry name" value="Butyryl-CoA Dehydrogenase, subunit A, domain 2"/>
    <property type="match status" value="1"/>
</dbReference>
<dbReference type="Pfam" id="PF12806">
    <property type="entry name" value="Acyl-CoA_dh_C"/>
    <property type="match status" value="1"/>
</dbReference>
<sequence length="586" mass="62939">MSEYTHPLADAEFVLSELVDFDDLCADMGQDDINSELASVILSEAGKLGSGVWAPLNKVGDLQHPKMIEKDGGPGVQETAGFAQAYQEYVEGGWASLTGAEEFGGQNLPNVLGSAVNEVWHTANMAFALCPLLSQGAIESISHHGSEHLQQSYLPKMLSGEWPGTMNLTEPDAGTDLAAVKTKAVPNGDHYLISGQKIFITWGDHQMTDNIVHLVLARLPDAPAGVKGISLFIVPKFNLDENGNPAERNDAYCVSLEHKLGIHGSPTCVMSFGDNGGAKGYLVGEAHKGLSYMFTMMNHARQGVGLQGLAISEASYQHALAYAKERLQGTNKDGSRFTIMKFPDVRRMLMQMKSSTEAMRALCLVAAAEIDRGNSARSELFTPIVKGWCTELSQELTYLGTQIHGGMGFVEETGSAQFYRDARILTIYEGTTGVQAQDLVGRKTLVNKGQSLGELLDEITVDLAKFSAMGGQFTLAAKQCQAALECGVAARQWLLDTAAEDKNAAGSASVNFMMLFGYLCGGWLMAKSAMQAKAKLDAGQGNSEFLNAKLISAQFFCEHMVVRTQACLASITAGSESIMALPEDAF</sequence>
<dbReference type="RefSeq" id="WP_160179467.1">
    <property type="nucleotide sequence ID" value="NZ_CP047656.1"/>
</dbReference>
<proteinExistence type="inferred from homology"/>
<comment type="similarity">
    <text evidence="2 10">Belongs to the acyl-CoA dehydrogenase family.</text>
</comment>
<evidence type="ECO:0000256" key="6">
    <source>
        <dbReference type="ARBA" id="ARBA00051388"/>
    </source>
</evidence>
<evidence type="ECO:0000256" key="3">
    <source>
        <dbReference type="ARBA" id="ARBA00022630"/>
    </source>
</evidence>
<dbReference type="GO" id="GO:0050660">
    <property type="term" value="F:flavin adenine dinucleotide binding"/>
    <property type="evidence" value="ECO:0007669"/>
    <property type="project" value="InterPro"/>
</dbReference>
<gene>
    <name evidence="15" type="ORF">FX988_01928</name>
</gene>
<dbReference type="InterPro" id="IPR037069">
    <property type="entry name" value="AcylCoA_DH/ox_N_sf"/>
</dbReference>
<dbReference type="Pfam" id="PF02770">
    <property type="entry name" value="Acyl-CoA_dh_M"/>
    <property type="match status" value="1"/>
</dbReference>
<feature type="domain" description="Acetyl-CoA dehydrogenase-like C-terminal" evidence="14">
    <location>
        <begin position="472"/>
        <end position="582"/>
    </location>
</feature>
<dbReference type="AlphaFoldDB" id="A0A857JIC9"/>
<keyword evidence="16" id="KW-1185">Reference proteome</keyword>
<dbReference type="InterPro" id="IPR009075">
    <property type="entry name" value="AcylCo_DH/oxidase_C"/>
</dbReference>
<dbReference type="Pfam" id="PF00441">
    <property type="entry name" value="Acyl-CoA_dh_1"/>
    <property type="match status" value="1"/>
</dbReference>
<dbReference type="KEGG" id="pmes:FX988_01928"/>
<evidence type="ECO:0000259" key="12">
    <source>
        <dbReference type="Pfam" id="PF02770"/>
    </source>
</evidence>
<dbReference type="InterPro" id="IPR006091">
    <property type="entry name" value="Acyl-CoA_Oxase/DH_mid-dom"/>
</dbReference>
<accession>A0A857JIC9</accession>
<evidence type="ECO:0000256" key="7">
    <source>
        <dbReference type="ARBA" id="ARBA00058683"/>
    </source>
</evidence>
<dbReference type="Proteomes" id="UP000464524">
    <property type="component" value="Chromosome"/>
</dbReference>
<name>A0A857JIC9_9ALTE</name>
<keyword evidence="4 10" id="KW-0274">FAD</keyword>
<dbReference type="Gene3D" id="1.20.140.10">
    <property type="entry name" value="Butyryl-CoA Dehydrogenase, subunit A, domain 3"/>
    <property type="match status" value="1"/>
</dbReference>
<feature type="domain" description="Acyl-CoA dehydrogenase/oxidase C-terminal" evidence="11">
    <location>
        <begin position="288"/>
        <end position="438"/>
    </location>
</feature>
<dbReference type="InterPro" id="IPR013786">
    <property type="entry name" value="AcylCoA_DH/ox_N"/>
</dbReference>
<evidence type="ECO:0000256" key="5">
    <source>
        <dbReference type="ARBA" id="ARBA00023002"/>
    </source>
</evidence>
<dbReference type="EC" id="1.3.99.41" evidence="8"/>
<evidence type="ECO:0000256" key="9">
    <source>
        <dbReference type="ARBA" id="ARBA00069043"/>
    </source>
</evidence>
<evidence type="ECO:0000256" key="10">
    <source>
        <dbReference type="RuleBase" id="RU362125"/>
    </source>
</evidence>
<dbReference type="Pfam" id="PF02771">
    <property type="entry name" value="Acyl-CoA_dh_N"/>
    <property type="match status" value="1"/>
</dbReference>
<dbReference type="SUPFAM" id="SSF56645">
    <property type="entry name" value="Acyl-CoA dehydrogenase NM domain-like"/>
    <property type="match status" value="1"/>
</dbReference>